<accession>A0A6C0CCB9</accession>
<protein>
    <submittedName>
        <fullName evidence="1">Uncharacterized protein</fullName>
    </submittedName>
</protein>
<sequence>MNNNLKWLCKKCNTMIDNCIDMDYHNDIIHPNFADKYITSWYLNGKKGMSAYD</sequence>
<evidence type="ECO:0000313" key="1">
    <source>
        <dbReference type="EMBL" id="QHT02091.1"/>
    </source>
</evidence>
<proteinExistence type="predicted"/>
<reference evidence="1" key="1">
    <citation type="journal article" date="2020" name="Nature">
        <title>Giant virus diversity and host interactions through global metagenomics.</title>
        <authorList>
            <person name="Schulz F."/>
            <person name="Roux S."/>
            <person name="Paez-Espino D."/>
            <person name="Jungbluth S."/>
            <person name="Walsh D.A."/>
            <person name="Denef V.J."/>
            <person name="McMahon K.D."/>
            <person name="Konstantinidis K.T."/>
            <person name="Eloe-Fadrosh E.A."/>
            <person name="Kyrpides N.C."/>
            <person name="Woyke T."/>
        </authorList>
    </citation>
    <scope>NUCLEOTIDE SEQUENCE</scope>
    <source>
        <strain evidence="1">GVMAG-M-3300020565-3</strain>
    </source>
</reference>
<name>A0A6C0CCB9_9ZZZZ</name>
<dbReference type="AlphaFoldDB" id="A0A6C0CCB9"/>
<dbReference type="EMBL" id="MN739390">
    <property type="protein sequence ID" value="QHT02091.1"/>
    <property type="molecule type" value="Genomic_DNA"/>
</dbReference>
<organism evidence="1">
    <name type="scientific">viral metagenome</name>
    <dbReference type="NCBI Taxonomy" id="1070528"/>
    <lineage>
        <taxon>unclassified sequences</taxon>
        <taxon>metagenomes</taxon>
        <taxon>organismal metagenomes</taxon>
    </lineage>
</organism>